<organism evidence="2 3">
    <name type="scientific">Microbacterium ginsengisoli</name>
    <dbReference type="NCBI Taxonomy" id="400772"/>
    <lineage>
        <taxon>Bacteria</taxon>
        <taxon>Bacillati</taxon>
        <taxon>Actinomycetota</taxon>
        <taxon>Actinomycetes</taxon>
        <taxon>Micrococcales</taxon>
        <taxon>Microbacteriaceae</taxon>
        <taxon>Microbacterium</taxon>
    </lineage>
</organism>
<dbReference type="STRING" id="400772.RR49_01444"/>
<reference evidence="1 4" key="2">
    <citation type="journal article" date="2018" name="Nat. Biotechnol.">
        <title>A standardized bacterial taxonomy based on genome phylogeny substantially revises the tree of life.</title>
        <authorList>
            <person name="Parks D.H."/>
            <person name="Chuvochina M."/>
            <person name="Waite D.W."/>
            <person name="Rinke C."/>
            <person name="Skarshewski A."/>
            <person name="Chaumeil P.A."/>
            <person name="Hugenholtz P."/>
        </authorList>
    </citation>
    <scope>NUCLEOTIDE SEQUENCE [LARGE SCALE GENOMIC DNA]</scope>
    <source>
        <strain evidence="1">UBA9152</strain>
    </source>
</reference>
<comment type="caution">
    <text evidence="2">The sequence shown here is derived from an EMBL/GenBank/DDBJ whole genome shotgun (WGS) entry which is preliminary data.</text>
</comment>
<dbReference type="AlphaFoldDB" id="A0A0F0LUB1"/>
<dbReference type="Proteomes" id="UP000257479">
    <property type="component" value="Unassembled WGS sequence"/>
</dbReference>
<protein>
    <recommendedName>
        <fullName evidence="5">NRDE family protein</fullName>
    </recommendedName>
</protein>
<evidence type="ECO:0000313" key="3">
    <source>
        <dbReference type="Proteomes" id="UP000033451"/>
    </source>
</evidence>
<evidence type="ECO:0000313" key="4">
    <source>
        <dbReference type="Proteomes" id="UP000257479"/>
    </source>
</evidence>
<dbReference type="OrthoDB" id="4380123at2"/>
<gene>
    <name evidence="1" type="ORF">DCP95_09135</name>
    <name evidence="2" type="ORF">RR49_01444</name>
</gene>
<dbReference type="PATRIC" id="fig|400772.4.peg.1466"/>
<proteinExistence type="predicted"/>
<dbReference type="Pfam" id="PF05742">
    <property type="entry name" value="TANGO2"/>
    <property type="match status" value="1"/>
</dbReference>
<dbReference type="Proteomes" id="UP000033451">
    <property type="component" value="Unassembled WGS sequence"/>
</dbReference>
<sequence length="240" mass="25359">MCTVIVRVPDDPRHPTRVLAVRDEDPEREWNPLGDWWPEAHPGVIGVRDVRAGGAWLAAAPDRGLLAVLLNRAEGHDLPESAVVSRGALPLAAVEGEAVPAAPRTRGFNLLTVGAAASVVTRWDGTAVHETVLGPGTHMVAHDDVDDPATGRIAAWLPAFAAAPLSATGDRAWWEDWFDVLAASTGDGASSDAAIVRDNRYLGIPTQSLLVCVAEVTADAVDVRYAELPAPGVWAHVHPA</sequence>
<name>A0A0F0LUB1_9MICO</name>
<dbReference type="InterPro" id="IPR008551">
    <property type="entry name" value="TANGO2"/>
</dbReference>
<evidence type="ECO:0000313" key="1">
    <source>
        <dbReference type="EMBL" id="HAN24721.1"/>
    </source>
</evidence>
<keyword evidence="3" id="KW-1185">Reference proteome</keyword>
<reference evidence="2 3" key="1">
    <citation type="submission" date="2015-02" db="EMBL/GenBank/DDBJ databases">
        <title>Draft genome sequences of ten Microbacterium spp. with emphasis on heavy metal contaminated environments.</title>
        <authorList>
            <person name="Corretto E."/>
        </authorList>
    </citation>
    <scope>NUCLEOTIDE SEQUENCE [LARGE SCALE GENOMIC DNA]</scope>
    <source>
        <strain evidence="2 3">DSM 18659</strain>
    </source>
</reference>
<evidence type="ECO:0000313" key="2">
    <source>
        <dbReference type="EMBL" id="KJL36693.1"/>
    </source>
</evidence>
<dbReference type="RefSeq" id="WP_045247389.1">
    <property type="nucleotide sequence ID" value="NZ_JYIY01000072.1"/>
</dbReference>
<evidence type="ECO:0008006" key="5">
    <source>
        <dbReference type="Google" id="ProtNLM"/>
    </source>
</evidence>
<dbReference type="EMBL" id="JYIY01000072">
    <property type="protein sequence ID" value="KJL36693.1"/>
    <property type="molecule type" value="Genomic_DNA"/>
</dbReference>
<dbReference type="EMBL" id="DMNG01000154">
    <property type="protein sequence ID" value="HAN24721.1"/>
    <property type="molecule type" value="Genomic_DNA"/>
</dbReference>
<accession>A0A0F0LUB1</accession>